<sequence length="340" mass="39430">MSDSMSHYMKTFDAFPKVQSAHTVRSSRGSYSTILMITSLLFLIWVEIGGFIDGFVEQQFTVDNIVRNNLRINLDISVAMPCNFIHTNVRDETEDRFLAAELLNYEGVFNIPYLFYRDGNSISTPELDNVIRDSLQAEFNVQGQHLNEDAPGCRIYGAIPVNRVKGDFHITAKGFGYRDRTITQEQSLNFTHVITEFSFGDFYPYIDNPLDMTYKSTQDHIHSFHYRLDVIPTVYKKLGLEIDTNQYSARSFETSRRHIPGIFFRYDFEPLKLKIEEQRMSFLRFVVRLANIVGGILVICQWFFKLADKIIIYVFGERVARRGEEKAKSLLDADNLVRLD</sequence>
<evidence type="ECO:0000256" key="2">
    <source>
        <dbReference type="ARBA" id="ARBA00022692"/>
    </source>
</evidence>
<dbReference type="AlphaFoldDB" id="A0A9W6WGE8"/>
<keyword evidence="5" id="KW-0256">Endoplasmic reticulum</keyword>
<protein>
    <recommendedName>
        <fullName evidence="5">Endoplasmic reticulum-Golgi intermediate compartment protein</fullName>
    </recommendedName>
</protein>
<dbReference type="GO" id="GO:0030134">
    <property type="term" value="C:COPII-coated ER to Golgi transport vesicle"/>
    <property type="evidence" value="ECO:0007669"/>
    <property type="project" value="TreeGrafter"/>
</dbReference>
<dbReference type="InterPro" id="IPR045888">
    <property type="entry name" value="Erv"/>
</dbReference>
<comment type="subcellular location">
    <subcellularLocation>
        <location evidence="5">Endoplasmic reticulum membrane</location>
        <topology evidence="5">Multi-pass membrane protein</topology>
    </subcellularLocation>
    <subcellularLocation>
        <location evidence="5">Endoplasmic reticulum-Golgi intermediate compartment membrane</location>
        <topology evidence="5">Multi-pass membrane protein</topology>
    </subcellularLocation>
    <subcellularLocation>
        <location evidence="5">Golgi apparatus membrane</location>
        <topology evidence="5">Multi-pass membrane protein</topology>
    </subcellularLocation>
    <subcellularLocation>
        <location evidence="1">Membrane</location>
    </subcellularLocation>
</comment>
<evidence type="ECO:0000313" key="9">
    <source>
        <dbReference type="Proteomes" id="UP001165120"/>
    </source>
</evidence>
<gene>
    <name evidence="8" type="ORF">Cboi02_000225100</name>
</gene>
<keyword evidence="9" id="KW-1185">Reference proteome</keyword>
<keyword evidence="5" id="KW-0813">Transport</keyword>
<dbReference type="GO" id="GO:0006888">
    <property type="term" value="P:endoplasmic reticulum to Golgi vesicle-mediated transport"/>
    <property type="evidence" value="ECO:0007669"/>
    <property type="project" value="UniProtKB-UniRule"/>
</dbReference>
<dbReference type="InterPro" id="IPR039542">
    <property type="entry name" value="Erv_N"/>
</dbReference>
<dbReference type="GO" id="GO:0006890">
    <property type="term" value="P:retrograde vesicle-mediated transport, Golgi to endoplasmic reticulum"/>
    <property type="evidence" value="ECO:0007669"/>
    <property type="project" value="TreeGrafter"/>
</dbReference>
<dbReference type="GO" id="GO:0033116">
    <property type="term" value="C:endoplasmic reticulum-Golgi intermediate compartment membrane"/>
    <property type="evidence" value="ECO:0007669"/>
    <property type="project" value="UniProtKB-SubCell"/>
</dbReference>
<dbReference type="Pfam" id="PF13850">
    <property type="entry name" value="ERGIC_N"/>
    <property type="match status" value="1"/>
</dbReference>
<evidence type="ECO:0000256" key="3">
    <source>
        <dbReference type="ARBA" id="ARBA00022989"/>
    </source>
</evidence>
<reference evidence="8" key="1">
    <citation type="submission" date="2023-04" db="EMBL/GenBank/DDBJ databases">
        <title>Candida boidinii NBRC 10035.</title>
        <authorList>
            <person name="Ichikawa N."/>
            <person name="Sato H."/>
            <person name="Tonouchi N."/>
        </authorList>
    </citation>
    <scope>NUCLEOTIDE SEQUENCE</scope>
    <source>
        <strain evidence="8">NBRC 10035</strain>
    </source>
</reference>
<dbReference type="GO" id="GO:0000139">
    <property type="term" value="C:Golgi membrane"/>
    <property type="evidence" value="ECO:0007669"/>
    <property type="project" value="UniProtKB-SubCell"/>
</dbReference>
<evidence type="ECO:0000256" key="4">
    <source>
        <dbReference type="ARBA" id="ARBA00023136"/>
    </source>
</evidence>
<dbReference type="PANTHER" id="PTHR10984">
    <property type="entry name" value="ENDOPLASMIC RETICULUM-GOLGI INTERMEDIATE COMPARTMENT PROTEIN"/>
    <property type="match status" value="1"/>
</dbReference>
<keyword evidence="3 5" id="KW-1133">Transmembrane helix</keyword>
<name>A0A9W6WGE8_CANBO</name>
<keyword evidence="4 5" id="KW-0472">Membrane</keyword>
<comment type="similarity">
    <text evidence="5">Belongs to the ERGIC family.</text>
</comment>
<dbReference type="Pfam" id="PF07970">
    <property type="entry name" value="COPIIcoated_ERV"/>
    <property type="match status" value="1"/>
</dbReference>
<feature type="domain" description="Endoplasmic reticulum vesicle transporter C-terminal" evidence="6">
    <location>
        <begin position="148"/>
        <end position="302"/>
    </location>
</feature>
<comment type="caution">
    <text evidence="8">The sequence shown here is derived from an EMBL/GenBank/DDBJ whole genome shotgun (WGS) entry which is preliminary data.</text>
</comment>
<proteinExistence type="inferred from homology"/>
<feature type="transmembrane region" description="Helical" evidence="5">
    <location>
        <begin position="31"/>
        <end position="52"/>
    </location>
</feature>
<evidence type="ECO:0000259" key="6">
    <source>
        <dbReference type="Pfam" id="PF07970"/>
    </source>
</evidence>
<evidence type="ECO:0000256" key="5">
    <source>
        <dbReference type="RuleBase" id="RU369013"/>
    </source>
</evidence>
<dbReference type="InterPro" id="IPR012936">
    <property type="entry name" value="Erv_C"/>
</dbReference>
<feature type="transmembrane region" description="Helical" evidence="5">
    <location>
        <begin position="282"/>
        <end position="304"/>
    </location>
</feature>
<keyword evidence="2 5" id="KW-0812">Transmembrane</keyword>
<evidence type="ECO:0000256" key="1">
    <source>
        <dbReference type="ARBA" id="ARBA00004370"/>
    </source>
</evidence>
<evidence type="ECO:0000259" key="7">
    <source>
        <dbReference type="Pfam" id="PF13850"/>
    </source>
</evidence>
<dbReference type="GO" id="GO:0005789">
    <property type="term" value="C:endoplasmic reticulum membrane"/>
    <property type="evidence" value="ECO:0007669"/>
    <property type="project" value="UniProtKB-SubCell"/>
</dbReference>
<keyword evidence="5" id="KW-0333">Golgi apparatus</keyword>
<dbReference type="PANTHER" id="PTHR10984:SF81">
    <property type="entry name" value="ER-DERIVED VESICLES PROTEIN ERV41"/>
    <property type="match status" value="1"/>
</dbReference>
<accession>A0A9W6WGE8</accession>
<keyword evidence="5" id="KW-0931">ER-Golgi transport</keyword>
<organism evidence="8 9">
    <name type="scientific">Candida boidinii</name>
    <name type="common">Yeast</name>
    <dbReference type="NCBI Taxonomy" id="5477"/>
    <lineage>
        <taxon>Eukaryota</taxon>
        <taxon>Fungi</taxon>
        <taxon>Dikarya</taxon>
        <taxon>Ascomycota</taxon>
        <taxon>Saccharomycotina</taxon>
        <taxon>Pichiomycetes</taxon>
        <taxon>Pichiales</taxon>
        <taxon>Pichiaceae</taxon>
        <taxon>Ogataea</taxon>
        <taxon>Ogataea/Candida clade</taxon>
    </lineage>
</organism>
<evidence type="ECO:0000313" key="8">
    <source>
        <dbReference type="EMBL" id="GME69349.1"/>
    </source>
</evidence>
<comment type="function">
    <text evidence="5">Plays a role in transport between endoplasmic reticulum and Golgi.</text>
</comment>
<dbReference type="Proteomes" id="UP001165120">
    <property type="component" value="Unassembled WGS sequence"/>
</dbReference>
<feature type="domain" description="Endoplasmic reticulum vesicle transporter N-terminal" evidence="7">
    <location>
        <begin position="9"/>
        <end position="96"/>
    </location>
</feature>
<dbReference type="EMBL" id="BSXN01000650">
    <property type="protein sequence ID" value="GME69349.1"/>
    <property type="molecule type" value="Genomic_DNA"/>
</dbReference>